<reference evidence="6 7" key="1">
    <citation type="submission" date="2020-03" db="EMBL/GenBank/DDBJ databases">
        <title>Complete genome sequence of Shewanella sp.</title>
        <authorList>
            <person name="Kim Y.-S."/>
            <person name="Kim S.-J."/>
            <person name="Jung H.-K."/>
            <person name="Kim K.-H."/>
        </authorList>
    </citation>
    <scope>NUCLEOTIDE SEQUENCE [LARGE SCALE GENOMIC DNA]</scope>
    <source>
        <strain evidence="6 7">PN3F2</strain>
    </source>
</reference>
<dbReference type="GO" id="GO:0016491">
    <property type="term" value="F:oxidoreductase activity"/>
    <property type="evidence" value="ECO:0007669"/>
    <property type="project" value="UniProtKB-KW"/>
</dbReference>
<dbReference type="InterPro" id="IPR050984">
    <property type="entry name" value="Gfo/Idh/MocA_domain"/>
</dbReference>
<keyword evidence="3" id="KW-0560">Oxidoreductase</keyword>
<accession>A0A6G9QM69</accession>
<dbReference type="InterPro" id="IPR000683">
    <property type="entry name" value="Gfo/Idh/MocA-like_OxRdtase_N"/>
</dbReference>
<keyword evidence="2" id="KW-0732">Signal</keyword>
<keyword evidence="7" id="KW-1185">Reference proteome</keyword>
<dbReference type="PANTHER" id="PTHR22604">
    <property type="entry name" value="OXIDOREDUCTASES"/>
    <property type="match status" value="1"/>
</dbReference>
<dbReference type="RefSeq" id="WP_167679308.1">
    <property type="nucleotide sequence ID" value="NZ_CP050313.1"/>
</dbReference>
<evidence type="ECO:0000313" key="6">
    <source>
        <dbReference type="EMBL" id="QIR15488.1"/>
    </source>
</evidence>
<organism evidence="6 7">
    <name type="scientific">Shewanella aestuarii</name>
    <dbReference type="NCBI Taxonomy" id="1028752"/>
    <lineage>
        <taxon>Bacteria</taxon>
        <taxon>Pseudomonadati</taxon>
        <taxon>Pseudomonadota</taxon>
        <taxon>Gammaproteobacteria</taxon>
        <taxon>Alteromonadales</taxon>
        <taxon>Shewanellaceae</taxon>
        <taxon>Shewanella</taxon>
    </lineage>
</organism>
<evidence type="ECO:0000259" key="5">
    <source>
        <dbReference type="Pfam" id="PF22725"/>
    </source>
</evidence>
<evidence type="ECO:0000313" key="7">
    <source>
        <dbReference type="Proteomes" id="UP000502608"/>
    </source>
</evidence>
<proteinExistence type="inferred from homology"/>
<dbReference type="GO" id="GO:0000166">
    <property type="term" value="F:nucleotide binding"/>
    <property type="evidence" value="ECO:0007669"/>
    <property type="project" value="InterPro"/>
</dbReference>
<evidence type="ECO:0000256" key="2">
    <source>
        <dbReference type="ARBA" id="ARBA00022729"/>
    </source>
</evidence>
<protein>
    <submittedName>
        <fullName evidence="6">Gfo/Idh/MocA family oxidoreductase</fullName>
    </submittedName>
</protein>
<comment type="similarity">
    <text evidence="1">Belongs to the Gfo/Idh/MocA family.</text>
</comment>
<dbReference type="Proteomes" id="UP000502608">
    <property type="component" value="Chromosome"/>
</dbReference>
<evidence type="ECO:0000256" key="3">
    <source>
        <dbReference type="ARBA" id="ARBA00023002"/>
    </source>
</evidence>
<dbReference type="EMBL" id="CP050313">
    <property type="protein sequence ID" value="QIR15488.1"/>
    <property type="molecule type" value="Genomic_DNA"/>
</dbReference>
<dbReference type="Pfam" id="PF01408">
    <property type="entry name" value="GFO_IDH_MocA"/>
    <property type="match status" value="1"/>
</dbReference>
<dbReference type="SUPFAM" id="SSF55347">
    <property type="entry name" value="Glyceraldehyde-3-phosphate dehydrogenase-like, C-terminal domain"/>
    <property type="match status" value="1"/>
</dbReference>
<dbReference type="Gene3D" id="3.40.50.720">
    <property type="entry name" value="NAD(P)-binding Rossmann-like Domain"/>
    <property type="match status" value="1"/>
</dbReference>
<feature type="domain" description="GFO/IDH/MocA-like oxidoreductase" evidence="5">
    <location>
        <begin position="131"/>
        <end position="245"/>
    </location>
</feature>
<dbReference type="Gene3D" id="3.30.360.10">
    <property type="entry name" value="Dihydrodipicolinate Reductase, domain 2"/>
    <property type="match status" value="1"/>
</dbReference>
<evidence type="ECO:0000259" key="4">
    <source>
        <dbReference type="Pfam" id="PF01408"/>
    </source>
</evidence>
<dbReference type="KEGG" id="saes:HBH39_14110"/>
<sequence>MIHWGIVSSGRIAAQFCQDLAYVKGCIAYGVAARDINHARAFAAQHCIEHCYEGYQAMFADPNIDVVYIATPHNFHFQNVYDALMAGKHVLCEKPVTVSVDEWLALAKLAKQKQLLLMEAMWTYFLPAMIKAKQWLYEGRIGKLKHVKVDFGYPIAFEPSGREYNPDLAGGCLLDMGIYPLAIAHYFVQAPLTELKVIADVLPNGVEDDVMMMGRCGEVKINLATSFQCKLSNTAYIIGDKGIIEIPDAFRASECSLFELDLLVDHFADNRQSLGYHYEAQEMVNLINQGKIESHVVSHQHSLTFQQLLAQVKAMIKLQ</sequence>
<dbReference type="PANTHER" id="PTHR22604:SF105">
    <property type="entry name" value="TRANS-1,2-DIHYDROBENZENE-1,2-DIOL DEHYDROGENASE"/>
    <property type="match status" value="1"/>
</dbReference>
<dbReference type="SUPFAM" id="SSF51735">
    <property type="entry name" value="NAD(P)-binding Rossmann-fold domains"/>
    <property type="match status" value="1"/>
</dbReference>
<gene>
    <name evidence="6" type="ORF">HBH39_14110</name>
</gene>
<dbReference type="AlphaFoldDB" id="A0A6G9QM69"/>
<evidence type="ECO:0000256" key="1">
    <source>
        <dbReference type="ARBA" id="ARBA00010928"/>
    </source>
</evidence>
<dbReference type="InterPro" id="IPR036291">
    <property type="entry name" value="NAD(P)-bd_dom_sf"/>
</dbReference>
<dbReference type="Pfam" id="PF22725">
    <property type="entry name" value="GFO_IDH_MocA_C3"/>
    <property type="match status" value="1"/>
</dbReference>
<feature type="domain" description="Gfo/Idh/MocA-like oxidoreductase N-terminal" evidence="4">
    <location>
        <begin position="2"/>
        <end position="119"/>
    </location>
</feature>
<name>A0A6G9QM69_9GAMM</name>
<dbReference type="InterPro" id="IPR055170">
    <property type="entry name" value="GFO_IDH_MocA-like_dom"/>
</dbReference>